<evidence type="ECO:0000259" key="2">
    <source>
        <dbReference type="PROSITE" id="PS50110"/>
    </source>
</evidence>
<dbReference type="SUPFAM" id="SSF52172">
    <property type="entry name" value="CheY-like"/>
    <property type="match status" value="1"/>
</dbReference>
<proteinExistence type="predicted"/>
<comment type="caution">
    <text evidence="4">The sequence shown here is derived from an EMBL/GenBank/DDBJ whole genome shotgun (WGS) entry which is preliminary data.</text>
</comment>
<dbReference type="InterPro" id="IPR001789">
    <property type="entry name" value="Sig_transdc_resp-reg_receiver"/>
</dbReference>
<feature type="domain" description="HTH LytTR-type" evidence="3">
    <location>
        <begin position="141"/>
        <end position="248"/>
    </location>
</feature>
<dbReference type="Gene3D" id="3.40.50.2300">
    <property type="match status" value="1"/>
</dbReference>
<dbReference type="PROSITE" id="PS50930">
    <property type="entry name" value="HTH_LYTTR"/>
    <property type="match status" value="1"/>
</dbReference>
<dbReference type="PANTHER" id="PTHR37299:SF1">
    <property type="entry name" value="STAGE 0 SPORULATION PROTEIN A HOMOLOG"/>
    <property type="match status" value="1"/>
</dbReference>
<sequence>MNVLIVEDEKMAMENLARALQANFPEIKIVGSTGSIKDTVSWLKSYPDAANVIFMDVELSDGNCFEIFRQVDVKAKVIMTTAYDSYAVKAFEVNSIDYLLKPVETEALKRAVGRCTASGGNADLEKLSMILRNKPEYKQRFIVRLNDKIMPVRAEDIAYFYSEEKNTVLVTFDGMKYIMDATLDILSGELDPEQFFRISRSCILNMQAIESIVKHFGSRMKIMATPRPDFDMTVSRSRVDDFMQWLEGNR</sequence>
<reference evidence="4" key="2">
    <citation type="journal article" date="2021" name="PeerJ">
        <title>Extensive microbial diversity within the chicken gut microbiome revealed by metagenomics and culture.</title>
        <authorList>
            <person name="Gilroy R."/>
            <person name="Ravi A."/>
            <person name="Getino M."/>
            <person name="Pursley I."/>
            <person name="Horton D.L."/>
            <person name="Alikhan N.F."/>
            <person name="Baker D."/>
            <person name="Gharbi K."/>
            <person name="Hall N."/>
            <person name="Watson M."/>
            <person name="Adriaenssens E.M."/>
            <person name="Foster-Nyarko E."/>
            <person name="Jarju S."/>
            <person name="Secka A."/>
            <person name="Antonio M."/>
            <person name="Oren A."/>
            <person name="Chaudhuri R.R."/>
            <person name="La Ragione R."/>
            <person name="Hildebrand F."/>
            <person name="Pallen M.J."/>
        </authorList>
    </citation>
    <scope>NUCLEOTIDE SEQUENCE</scope>
    <source>
        <strain evidence="4">2478</strain>
    </source>
</reference>
<dbReference type="InterPro" id="IPR011006">
    <property type="entry name" value="CheY-like_superfamily"/>
</dbReference>
<dbReference type="GO" id="GO:0003677">
    <property type="term" value="F:DNA binding"/>
    <property type="evidence" value="ECO:0007669"/>
    <property type="project" value="InterPro"/>
</dbReference>
<dbReference type="SMART" id="SM00850">
    <property type="entry name" value="LytTR"/>
    <property type="match status" value="1"/>
</dbReference>
<dbReference type="Pfam" id="PF00072">
    <property type="entry name" value="Response_reg"/>
    <property type="match status" value="1"/>
</dbReference>
<dbReference type="InterPro" id="IPR046947">
    <property type="entry name" value="LytR-like"/>
</dbReference>
<reference evidence="4" key="1">
    <citation type="submission" date="2020-10" db="EMBL/GenBank/DDBJ databases">
        <authorList>
            <person name="Gilroy R."/>
        </authorList>
    </citation>
    <scope>NUCLEOTIDE SEQUENCE</scope>
    <source>
        <strain evidence="4">2478</strain>
    </source>
</reference>
<dbReference type="Proteomes" id="UP000823771">
    <property type="component" value="Unassembled WGS sequence"/>
</dbReference>
<dbReference type="Pfam" id="PF04397">
    <property type="entry name" value="LytTR"/>
    <property type="match status" value="1"/>
</dbReference>
<keyword evidence="1" id="KW-0597">Phosphoprotein</keyword>
<evidence type="ECO:0000256" key="1">
    <source>
        <dbReference type="PROSITE-ProRule" id="PRU00169"/>
    </source>
</evidence>
<evidence type="ECO:0000259" key="3">
    <source>
        <dbReference type="PROSITE" id="PS50930"/>
    </source>
</evidence>
<feature type="domain" description="Response regulatory" evidence="2">
    <location>
        <begin position="2"/>
        <end position="116"/>
    </location>
</feature>
<dbReference type="GO" id="GO:0000156">
    <property type="term" value="F:phosphorelay response regulator activity"/>
    <property type="evidence" value="ECO:0007669"/>
    <property type="project" value="InterPro"/>
</dbReference>
<dbReference type="PANTHER" id="PTHR37299">
    <property type="entry name" value="TRANSCRIPTIONAL REGULATOR-RELATED"/>
    <property type="match status" value="1"/>
</dbReference>
<gene>
    <name evidence="4" type="ORF">IAB80_07295</name>
</gene>
<name>A0A9D9IVA0_9BACT</name>
<dbReference type="EMBL" id="JADILZ010000065">
    <property type="protein sequence ID" value="MBO8478676.1"/>
    <property type="molecule type" value="Genomic_DNA"/>
</dbReference>
<accession>A0A9D9IVA0</accession>
<evidence type="ECO:0000313" key="5">
    <source>
        <dbReference type="Proteomes" id="UP000823771"/>
    </source>
</evidence>
<dbReference type="InterPro" id="IPR007492">
    <property type="entry name" value="LytTR_DNA-bd_dom"/>
</dbReference>
<evidence type="ECO:0000313" key="4">
    <source>
        <dbReference type="EMBL" id="MBO8478676.1"/>
    </source>
</evidence>
<dbReference type="SMART" id="SM00448">
    <property type="entry name" value="REC"/>
    <property type="match status" value="1"/>
</dbReference>
<organism evidence="4 5">
    <name type="scientific">Candidatus Cryptobacteroides excrementipullorum</name>
    <dbReference type="NCBI Taxonomy" id="2840761"/>
    <lineage>
        <taxon>Bacteria</taxon>
        <taxon>Pseudomonadati</taxon>
        <taxon>Bacteroidota</taxon>
        <taxon>Bacteroidia</taxon>
        <taxon>Bacteroidales</taxon>
        <taxon>Candidatus Cryptobacteroides</taxon>
    </lineage>
</organism>
<dbReference type="AlphaFoldDB" id="A0A9D9IVA0"/>
<dbReference type="PROSITE" id="PS50110">
    <property type="entry name" value="RESPONSE_REGULATORY"/>
    <property type="match status" value="1"/>
</dbReference>
<protein>
    <submittedName>
        <fullName evidence="4">Response regulator transcription factor</fullName>
    </submittedName>
</protein>
<feature type="modified residue" description="4-aspartylphosphate" evidence="1">
    <location>
        <position position="56"/>
    </location>
</feature>
<dbReference type="Gene3D" id="2.40.50.1020">
    <property type="entry name" value="LytTr DNA-binding domain"/>
    <property type="match status" value="1"/>
</dbReference>